<feature type="transmembrane region" description="Helical" evidence="1">
    <location>
        <begin position="31"/>
        <end position="55"/>
    </location>
</feature>
<sequence>MIECKESICDLVSECCVGNYILSNRSRWTFLFFKSVQLNFTIGLNLCIEAIAIFLNPLV</sequence>
<accession>A0A9X7XTG8</accession>
<organism evidence="2 3">
    <name type="scientific">Lactobacillus johnsonii</name>
    <dbReference type="NCBI Taxonomy" id="33959"/>
    <lineage>
        <taxon>Bacteria</taxon>
        <taxon>Bacillati</taxon>
        <taxon>Bacillota</taxon>
        <taxon>Bacilli</taxon>
        <taxon>Lactobacillales</taxon>
        <taxon>Lactobacillaceae</taxon>
        <taxon>Lactobacillus</taxon>
    </lineage>
</organism>
<keyword evidence="1" id="KW-1133">Transmembrane helix</keyword>
<evidence type="ECO:0000313" key="3">
    <source>
        <dbReference type="Proteomes" id="UP000464749"/>
    </source>
</evidence>
<name>A0A9X7XTG8_LACJH</name>
<dbReference type="AlphaFoldDB" id="A0A9X7XTG8"/>
<dbReference type="EMBL" id="CP040854">
    <property type="protein sequence ID" value="QIA86942.1"/>
    <property type="molecule type" value="Genomic_DNA"/>
</dbReference>
<evidence type="ECO:0000256" key="1">
    <source>
        <dbReference type="SAM" id="Phobius"/>
    </source>
</evidence>
<keyword evidence="1" id="KW-0472">Membrane</keyword>
<keyword evidence="1" id="KW-0812">Transmembrane</keyword>
<reference evidence="2 3" key="1">
    <citation type="submission" date="2019-06" db="EMBL/GenBank/DDBJ databases">
        <title>Whole genome sequencing of Lactobacillus johnsonii strain G2A.</title>
        <authorList>
            <person name="Conlan S."/>
            <person name="Thomas P.J."/>
            <person name="Mullikin J."/>
            <person name="Singer J."/>
            <person name="Weaver C."/>
            <person name="Segre J.A."/>
        </authorList>
    </citation>
    <scope>NUCLEOTIDE SEQUENCE [LARGE SCALE GENOMIC DNA]</scope>
    <source>
        <strain evidence="2 3">G2A</strain>
    </source>
</reference>
<dbReference type="Proteomes" id="UP000464749">
    <property type="component" value="Chromosome"/>
</dbReference>
<gene>
    <name evidence="2" type="ORF">FEE39_00775</name>
</gene>
<proteinExistence type="predicted"/>
<evidence type="ECO:0000313" key="2">
    <source>
        <dbReference type="EMBL" id="QIA86942.1"/>
    </source>
</evidence>
<protein>
    <submittedName>
        <fullName evidence="2">Uncharacterized protein</fullName>
    </submittedName>
</protein>